<evidence type="ECO:0000313" key="2">
    <source>
        <dbReference type="Proteomes" id="UP000248764"/>
    </source>
</evidence>
<comment type="caution">
    <text evidence="1">The sequence shown here is derived from an EMBL/GenBank/DDBJ whole genome shotgun (WGS) entry which is preliminary data.</text>
</comment>
<reference evidence="1 2" key="1">
    <citation type="submission" date="2018-01" db="EMBL/GenBank/DDBJ databases">
        <title>Draft genome sequence of Jiangella sp. GTF31.</title>
        <authorList>
            <person name="Sahin N."/>
            <person name="Ay H."/>
            <person name="Saygin H."/>
        </authorList>
    </citation>
    <scope>NUCLEOTIDE SEQUENCE [LARGE SCALE GENOMIC DNA]</scope>
    <source>
        <strain evidence="1 2">GTF31</strain>
    </source>
</reference>
<evidence type="ECO:0008006" key="3">
    <source>
        <dbReference type="Google" id="ProtNLM"/>
    </source>
</evidence>
<dbReference type="AlphaFoldDB" id="A0A2W2BWI1"/>
<protein>
    <recommendedName>
        <fullName evidence="3">DNA-binding protein</fullName>
    </recommendedName>
</protein>
<evidence type="ECO:0000313" key="1">
    <source>
        <dbReference type="EMBL" id="PZF80479.1"/>
    </source>
</evidence>
<proteinExistence type="predicted"/>
<dbReference type="Proteomes" id="UP000248764">
    <property type="component" value="Unassembled WGS sequence"/>
</dbReference>
<dbReference type="EMBL" id="POTW01000086">
    <property type="protein sequence ID" value="PZF80479.1"/>
    <property type="molecule type" value="Genomic_DNA"/>
</dbReference>
<gene>
    <name evidence="1" type="ORF">C1I92_25770</name>
</gene>
<organism evidence="1 2">
    <name type="scientific">Jiangella anatolica</name>
    <dbReference type="NCBI Taxonomy" id="2670374"/>
    <lineage>
        <taxon>Bacteria</taxon>
        <taxon>Bacillati</taxon>
        <taxon>Actinomycetota</taxon>
        <taxon>Actinomycetes</taxon>
        <taxon>Jiangellales</taxon>
        <taxon>Jiangellaceae</taxon>
        <taxon>Jiangella</taxon>
    </lineage>
</organism>
<name>A0A2W2BWI1_9ACTN</name>
<keyword evidence="2" id="KW-1185">Reference proteome</keyword>
<accession>A0A2W2BWI1</accession>
<dbReference type="RefSeq" id="WP_111257502.1">
    <property type="nucleotide sequence ID" value="NZ_POTW01000086.1"/>
</dbReference>
<sequence>MLDAGAELEAALRPLTWPDAELVAGGGNYLRTGGIWVYTASRRPVPGAQDVTFGRRYAGAARAARDDGEYVLLDRDWLDGPEARPELRWVIPLATLAVDGEPSVAVPVDEILARSDVVVGLSAPELDPSALLTASAIARLLGVTRSTVNAYHARQQMPPPVTTLSQRLPLWTRPVIDQWAARQTRRRRPLTP</sequence>